<dbReference type="STRING" id="1437608.GCA_000771645_00588"/>
<evidence type="ECO:0000256" key="8">
    <source>
        <dbReference type="ARBA" id="ARBA00023125"/>
    </source>
</evidence>
<evidence type="ECO:0000256" key="2">
    <source>
        <dbReference type="ARBA" id="ARBA00022741"/>
    </source>
</evidence>
<dbReference type="PANTHER" id="PTHR30591:SF1">
    <property type="entry name" value="RECBCD ENZYME SUBUNIT RECC"/>
    <property type="match status" value="1"/>
</dbReference>
<dbReference type="Pfam" id="PF12705">
    <property type="entry name" value="PDDEXK_1"/>
    <property type="match status" value="1"/>
</dbReference>
<keyword evidence="4 11" id="KW-0378">Hydrolase</keyword>
<dbReference type="Gene3D" id="3.40.50.300">
    <property type="entry name" value="P-loop containing nucleotide triphosphate hydrolases"/>
    <property type="match status" value="2"/>
</dbReference>
<dbReference type="GO" id="GO:0003678">
    <property type="term" value="F:DNA helicase activity"/>
    <property type="evidence" value="ECO:0007669"/>
    <property type="project" value="UniProtKB-EC"/>
</dbReference>
<evidence type="ECO:0000256" key="5">
    <source>
        <dbReference type="ARBA" id="ARBA00022806"/>
    </source>
</evidence>
<reference evidence="11 12" key="1">
    <citation type="submission" date="2014-03" db="EMBL/GenBank/DDBJ databases">
        <title>Genomics of Bifidobacteria.</title>
        <authorList>
            <person name="Ventura M."/>
            <person name="Milani C."/>
            <person name="Lugli G.A."/>
        </authorList>
    </citation>
    <scope>NUCLEOTIDE SEQUENCE [LARGE SCALE GENOMIC DNA]</scope>
    <source>
        <strain evidence="11 12">DSM 23969</strain>
    </source>
</reference>
<dbReference type="GO" id="GO:0004527">
    <property type="term" value="F:exonuclease activity"/>
    <property type="evidence" value="ECO:0007669"/>
    <property type="project" value="UniProtKB-KW"/>
</dbReference>
<dbReference type="EMBL" id="JGYN01000006">
    <property type="protein sequence ID" value="KFI52235.1"/>
    <property type="molecule type" value="Genomic_DNA"/>
</dbReference>
<feature type="domain" description="PD-(D/E)XK endonuclease-like" evidence="10">
    <location>
        <begin position="763"/>
        <end position="1164"/>
    </location>
</feature>
<comment type="caution">
    <text evidence="11">The sequence shown here is derived from an EMBL/GenBank/DDBJ whole genome shotgun (WGS) entry which is preliminary data.</text>
</comment>
<evidence type="ECO:0000256" key="9">
    <source>
        <dbReference type="ARBA" id="ARBA00023204"/>
    </source>
</evidence>
<keyword evidence="7" id="KW-0067">ATP-binding</keyword>
<dbReference type="AlphaFoldDB" id="A0A087A0D5"/>
<evidence type="ECO:0000256" key="4">
    <source>
        <dbReference type="ARBA" id="ARBA00022801"/>
    </source>
</evidence>
<dbReference type="GO" id="GO:0005524">
    <property type="term" value="F:ATP binding"/>
    <property type="evidence" value="ECO:0007669"/>
    <property type="project" value="UniProtKB-KW"/>
</dbReference>
<proteinExistence type="predicted"/>
<keyword evidence="1" id="KW-0540">Nuclease</keyword>
<keyword evidence="6" id="KW-0269">Exonuclease</keyword>
<evidence type="ECO:0000256" key="1">
    <source>
        <dbReference type="ARBA" id="ARBA00022722"/>
    </source>
</evidence>
<dbReference type="PANTHER" id="PTHR30591">
    <property type="entry name" value="RECBCD ENZYME SUBUNIT RECC"/>
    <property type="match status" value="1"/>
</dbReference>
<keyword evidence="5" id="KW-0347">Helicase</keyword>
<dbReference type="SUPFAM" id="SSF52540">
    <property type="entry name" value="P-loop containing nucleoside triphosphate hydrolases"/>
    <property type="match status" value="1"/>
</dbReference>
<dbReference type="GO" id="GO:0003677">
    <property type="term" value="F:DNA binding"/>
    <property type="evidence" value="ECO:0007669"/>
    <property type="project" value="UniProtKB-KW"/>
</dbReference>
<evidence type="ECO:0000259" key="10">
    <source>
        <dbReference type="Pfam" id="PF12705"/>
    </source>
</evidence>
<keyword evidence="8" id="KW-0238">DNA-binding</keyword>
<evidence type="ECO:0000313" key="12">
    <source>
        <dbReference type="Proteomes" id="UP000029108"/>
    </source>
</evidence>
<dbReference type="EC" id="3.6.4.12" evidence="11"/>
<dbReference type="GO" id="GO:0006281">
    <property type="term" value="P:DNA repair"/>
    <property type="evidence" value="ECO:0007669"/>
    <property type="project" value="UniProtKB-KW"/>
</dbReference>
<dbReference type="GO" id="GO:0006310">
    <property type="term" value="P:DNA recombination"/>
    <property type="evidence" value="ECO:0007669"/>
    <property type="project" value="TreeGrafter"/>
</dbReference>
<dbReference type="OrthoDB" id="9758506at2"/>
<evidence type="ECO:0000313" key="11">
    <source>
        <dbReference type="EMBL" id="KFI52235.1"/>
    </source>
</evidence>
<accession>A0A087A0D5</accession>
<dbReference type="eggNOG" id="COG3857">
    <property type="taxonomic scope" value="Bacteria"/>
</dbReference>
<organism evidence="11 12">
    <name type="scientific">Bifidobacterium biavatii DSM 23969</name>
    <dbReference type="NCBI Taxonomy" id="1437608"/>
    <lineage>
        <taxon>Bacteria</taxon>
        <taxon>Bacillati</taxon>
        <taxon>Actinomycetota</taxon>
        <taxon>Actinomycetes</taxon>
        <taxon>Bifidobacteriales</taxon>
        <taxon>Bifidobacteriaceae</taxon>
        <taxon>Bifidobacterium</taxon>
    </lineage>
</organism>
<name>A0A087A0D5_9BIFI</name>
<dbReference type="Proteomes" id="UP000029108">
    <property type="component" value="Unassembled WGS sequence"/>
</dbReference>
<keyword evidence="3" id="KW-0227">DNA damage</keyword>
<dbReference type="InterPro" id="IPR027417">
    <property type="entry name" value="P-loop_NTPase"/>
</dbReference>
<evidence type="ECO:0000256" key="6">
    <source>
        <dbReference type="ARBA" id="ARBA00022839"/>
    </source>
</evidence>
<keyword evidence="9" id="KW-0234">DNA repair</keyword>
<gene>
    <name evidence="11" type="ORF">BBIA_0530</name>
</gene>
<evidence type="ECO:0000256" key="7">
    <source>
        <dbReference type="ARBA" id="ARBA00022840"/>
    </source>
</evidence>
<dbReference type="InterPro" id="IPR038726">
    <property type="entry name" value="PDDEXK_AddAB-type"/>
</dbReference>
<keyword evidence="2" id="KW-0547">Nucleotide-binding</keyword>
<dbReference type="RefSeq" id="WP_033494289.1">
    <property type="nucleotide sequence ID" value="NZ_JDUU01000013.1"/>
</dbReference>
<sequence>MTDKDNDDYDLLGLVKTAATDAAAGENGDSFIILTPARLRTYAERTTLEYLRKHPIGRPGITVSVHSFASLVRSVIGNRDAGKYAKPVLGMFTLREFLASLMRRDPATFRKAGDTFGSANQFANQIAELRNAGITADDMSRAAEADPESGLLEDERMKALAVLLRATEQRFGATHVMQGGNAAAAIPWIRDQGDRLHVYLYGFEKLSAAEALAVCELQSHARVTVQDAADCRPDIVAALFAGQIEADCATGHVGRHAAAPAYTLLPEQSTIEPAERVTALSAADEIAEVRAAARLIRTLHDHGDADGVPVAYDRILVTARNLEPYRALLDAEFTYRSIPINASPAATMADGAFADLLLGLLDERLYNKIPDTTAVMRVFRTRLLRDPGKRWRIGTRSLDLLERRLRSEDPAVVWADKDSASTGAVVTAIRTVIDEARTVFLPPSETGDEGVTVREALAGMVRFLTGHGVNLSWKFILDDEATDQERDDEAAMEQRFARTREAWGVVMRSFDELADVLGDEPFADMRPTFAHGIEALLAAQPSGATTKSADAVDVVAFPTAMRPYDQVIMLGCTESSLPAVPHESGLLNDTERLRLADSLDADGKTAQAASLRTLSVHGKARREILAFNRVLHYASRLTMLCPRNAGGTSCALSPFAVRLLPQLPDDKWNTAHPGDHRLRGQTMDDLPSAEMFVAATAGNGTATERGIVHDVTTKPASREPLDPAVALALFTKPETKGERGEHAADVPYASDVPAQPATRVFKTSISAAERYYANPFDTFMDKGLHVKTLKPFALDAAVEGSFYHTVLERTVDVLIAAAQNPDVLPDEYRDADGATLNAHELVDLFADPNRHPAPMPEYGLDGRSLIDEEPRFAIFLSGNRMNAVRRQLVQRLHAFVDRLHATRNIWKKHLLTPAVDEEHASNTTDRPLSAEQQFGDINGIKGDWEPITHRLVGRNGDDSIAVRLDVRGKVDRIDEVARGNDKAAFIIDYKSSGTNYTLFADNDGAKVYYGHELQLLTYAYAALRNLGKSHPDLRVAGVAFLPVKASKTGVASDIKTGTLKIQTTASDAATPNAAGLPALFSDADGALAGIEYDNPQPALTIDDMGLIVQPWFRKTDKNGKGTKSLPVASTEPETFSALLGYVQDMIVQACQNLLDGHVAPAPYRNVKDGKNGAQYSDFADAMALDLIDGRVWHYERPMLLPDFFDKVENGKAMDRLETLTTVASQDGTNGDSAIAINAHDDPGTGIPGYDIPEHDNMNEKGQV</sequence>
<keyword evidence="12" id="KW-1185">Reference proteome</keyword>
<protein>
    <submittedName>
        <fullName evidence="11">ATP-dependent nuclease subunit B</fullName>
        <ecNumber evidence="11">3.6.4.12</ecNumber>
    </submittedName>
</protein>
<evidence type="ECO:0000256" key="3">
    <source>
        <dbReference type="ARBA" id="ARBA00022763"/>
    </source>
</evidence>